<gene>
    <name evidence="4" type="ORF">MU846_11140</name>
</gene>
<sequence>MKRIPSIGTLMTPFPWYLEVGATVQMARALMLRQGIHHLPITDPEHRVLGLVNLNAIPDTAEPVAEWLISVPRLDVHTRADEVLEMMAEAHQDVVVLSHHGRLAGIFTWTDACRAFAMHLREPSRPAGSH</sequence>
<dbReference type="CDD" id="cd02205">
    <property type="entry name" value="CBS_pair_SF"/>
    <property type="match status" value="1"/>
</dbReference>
<evidence type="ECO:0000256" key="1">
    <source>
        <dbReference type="ARBA" id="ARBA00023122"/>
    </source>
</evidence>
<dbReference type="EMBL" id="JALKII010000007">
    <property type="protein sequence ID" value="MCK0538264.1"/>
    <property type="molecule type" value="Genomic_DNA"/>
</dbReference>
<name>A0ABT0E8Y6_9GAMM</name>
<dbReference type="InterPro" id="IPR046342">
    <property type="entry name" value="CBS_dom_sf"/>
</dbReference>
<evidence type="ECO:0000313" key="4">
    <source>
        <dbReference type="EMBL" id="MCK0538264.1"/>
    </source>
</evidence>
<protein>
    <submittedName>
        <fullName evidence="4">CBS domain-containing protein</fullName>
    </submittedName>
</protein>
<proteinExistence type="predicted"/>
<comment type="caution">
    <text evidence="4">The sequence shown here is derived from an EMBL/GenBank/DDBJ whole genome shotgun (WGS) entry which is preliminary data.</text>
</comment>
<feature type="domain" description="CBS" evidence="3">
    <location>
        <begin position="11"/>
        <end position="71"/>
    </location>
</feature>
<dbReference type="SUPFAM" id="SSF54631">
    <property type="entry name" value="CBS-domain pair"/>
    <property type="match status" value="1"/>
</dbReference>
<evidence type="ECO:0000313" key="5">
    <source>
        <dbReference type="Proteomes" id="UP001165524"/>
    </source>
</evidence>
<dbReference type="Proteomes" id="UP001165524">
    <property type="component" value="Unassembled WGS sequence"/>
</dbReference>
<evidence type="ECO:0000259" key="3">
    <source>
        <dbReference type="PROSITE" id="PS51371"/>
    </source>
</evidence>
<dbReference type="InterPro" id="IPR000644">
    <property type="entry name" value="CBS_dom"/>
</dbReference>
<dbReference type="Gene3D" id="3.10.580.10">
    <property type="entry name" value="CBS-domain"/>
    <property type="match status" value="2"/>
</dbReference>
<dbReference type="Pfam" id="PF00571">
    <property type="entry name" value="CBS"/>
    <property type="match status" value="2"/>
</dbReference>
<keyword evidence="1 2" id="KW-0129">CBS domain</keyword>
<accession>A0ABT0E8Y6</accession>
<dbReference type="PANTHER" id="PTHR43080:SF2">
    <property type="entry name" value="CBS DOMAIN-CONTAINING PROTEIN"/>
    <property type="match status" value="1"/>
</dbReference>
<dbReference type="InterPro" id="IPR051257">
    <property type="entry name" value="Diverse_CBS-Domain"/>
</dbReference>
<evidence type="ECO:0000256" key="2">
    <source>
        <dbReference type="PROSITE-ProRule" id="PRU00703"/>
    </source>
</evidence>
<keyword evidence="5" id="KW-1185">Reference proteome</keyword>
<dbReference type="PROSITE" id="PS51371">
    <property type="entry name" value="CBS"/>
    <property type="match status" value="1"/>
</dbReference>
<dbReference type="RefSeq" id="WP_246952725.1">
    <property type="nucleotide sequence ID" value="NZ_JALKII010000007.1"/>
</dbReference>
<organism evidence="4 5">
    <name type="scientific">Alcanivorax quisquiliarum</name>
    <dbReference type="NCBI Taxonomy" id="2933565"/>
    <lineage>
        <taxon>Bacteria</taxon>
        <taxon>Pseudomonadati</taxon>
        <taxon>Pseudomonadota</taxon>
        <taxon>Gammaproteobacteria</taxon>
        <taxon>Oceanospirillales</taxon>
        <taxon>Alcanivoracaceae</taxon>
        <taxon>Alcanivorax</taxon>
    </lineage>
</organism>
<dbReference type="PANTHER" id="PTHR43080">
    <property type="entry name" value="CBS DOMAIN-CONTAINING PROTEIN CBSX3, MITOCHONDRIAL"/>
    <property type="match status" value="1"/>
</dbReference>
<reference evidence="4" key="1">
    <citation type="submission" date="2022-04" db="EMBL/GenBank/DDBJ databases">
        <title>Alcanivorax sp. CY1518 draft genome sequence.</title>
        <authorList>
            <person name="Zhao G."/>
            <person name="An M."/>
        </authorList>
    </citation>
    <scope>NUCLEOTIDE SEQUENCE</scope>
    <source>
        <strain evidence="4">CY1518</strain>
    </source>
</reference>